<dbReference type="InterPro" id="IPR018114">
    <property type="entry name" value="TRYPSIN_HIS"/>
</dbReference>
<gene>
    <name evidence="6" type="ORF">GSOID_T00006043001</name>
</gene>
<dbReference type="OrthoDB" id="10061449at2759"/>
<protein>
    <recommendedName>
        <fullName evidence="5">Peptidase S1 domain-containing protein</fullName>
    </recommendedName>
</protein>
<dbReference type="InterPro" id="IPR043504">
    <property type="entry name" value="Peptidase_S1_PA_chymotrypsin"/>
</dbReference>
<dbReference type="PROSITE" id="PS00134">
    <property type="entry name" value="TRYPSIN_HIS"/>
    <property type="match status" value="1"/>
</dbReference>
<proteinExistence type="inferred from homology"/>
<dbReference type="InParanoid" id="E4WTG7"/>
<keyword evidence="3" id="KW-0720">Serine protease</keyword>
<feature type="domain" description="Peptidase S1" evidence="5">
    <location>
        <begin position="58"/>
        <end position="312"/>
    </location>
</feature>
<evidence type="ECO:0000256" key="2">
    <source>
        <dbReference type="ARBA" id="ARBA00024195"/>
    </source>
</evidence>
<evidence type="ECO:0000259" key="5">
    <source>
        <dbReference type="PROSITE" id="PS50240"/>
    </source>
</evidence>
<dbReference type="InterPro" id="IPR001314">
    <property type="entry name" value="Peptidase_S1A"/>
</dbReference>
<name>E4WTG7_OIKDI</name>
<dbReference type="Pfam" id="PF00089">
    <property type="entry name" value="Trypsin"/>
    <property type="match status" value="1"/>
</dbReference>
<dbReference type="CDD" id="cd00190">
    <property type="entry name" value="Tryp_SPc"/>
    <property type="match status" value="1"/>
</dbReference>
<dbReference type="SMART" id="SM00020">
    <property type="entry name" value="Tryp_SPc"/>
    <property type="match status" value="1"/>
</dbReference>
<feature type="region of interest" description="Disordered" evidence="4">
    <location>
        <begin position="492"/>
        <end position="517"/>
    </location>
</feature>
<dbReference type="InterPro" id="IPR033116">
    <property type="entry name" value="TRYPSIN_SER"/>
</dbReference>
<dbReference type="PANTHER" id="PTHR24256">
    <property type="entry name" value="TRYPTASE-RELATED"/>
    <property type="match status" value="1"/>
</dbReference>
<dbReference type="GO" id="GO:0004252">
    <property type="term" value="F:serine-type endopeptidase activity"/>
    <property type="evidence" value="ECO:0007669"/>
    <property type="project" value="InterPro"/>
</dbReference>
<accession>E4WTG7</accession>
<keyword evidence="7" id="KW-1185">Reference proteome</keyword>
<evidence type="ECO:0000313" key="7">
    <source>
        <dbReference type="Proteomes" id="UP000001307"/>
    </source>
</evidence>
<evidence type="ECO:0000256" key="1">
    <source>
        <dbReference type="ARBA" id="ARBA00023157"/>
    </source>
</evidence>
<dbReference type="Gene3D" id="2.40.10.10">
    <property type="entry name" value="Trypsin-like serine proteases"/>
    <property type="match status" value="1"/>
</dbReference>
<dbReference type="AlphaFoldDB" id="E4WTG7"/>
<organism evidence="6">
    <name type="scientific">Oikopleura dioica</name>
    <name type="common">Tunicate</name>
    <dbReference type="NCBI Taxonomy" id="34765"/>
    <lineage>
        <taxon>Eukaryota</taxon>
        <taxon>Metazoa</taxon>
        <taxon>Chordata</taxon>
        <taxon>Tunicata</taxon>
        <taxon>Appendicularia</taxon>
        <taxon>Copelata</taxon>
        <taxon>Oikopleuridae</taxon>
        <taxon>Oikopleura</taxon>
    </lineage>
</organism>
<keyword evidence="3" id="KW-0378">Hydrolase</keyword>
<dbReference type="InterPro" id="IPR009003">
    <property type="entry name" value="Peptidase_S1_PA"/>
</dbReference>
<comment type="similarity">
    <text evidence="2">Belongs to the peptidase S1 family. CLIP subfamily.</text>
</comment>
<sequence>MKLLPIIAVVARKSSKEPDPRSDSYPRDLAQFRQEEKREQFRSLIGGDLQCIPEESRIIGGNLAGALTWRWHAWLPQINCGATVIDSRTILTAGHCCYRHENSFTTGELLDRYEVEVGLTNLNHAPGSTEGNRYRKLYRAQRFVKHPDYRQDAESAENDVCLIFTKKAINMNDGVSPACLPDADIRDPDKNPDFPPFCYTAGFGKYDFFSGLSVNLREMPADVYTNDVCNEKFKHEFGYSVREDSEICAGDITGFNSTCNGDSGSSLICIENEMPVLRGVTSWGVRGCQEEGYPAVFARATKFVSWIKHESKKFMMEANGEDICTDENIPASDCYNGCVVSHIPNWGASSGDKTPIVGGNWVCTDGGNSCNYFCDNNNQDTGIETSCQVNDFGEKQWKEPRNSVLQYGNCIKCNRRDWSLSFKEVLENTDLSVVCDLEDNTSVTCTVWCPTKATGYKLNCNRHSRGSERPWSLNNWRSDDLWTQEDGLKINCNGEEMPSPAEDPNSPEEPNDGSCGAVSHNAGAGGSWVCGEENGKQVCHHTCAGDIKTGISTTCLNGAWTGVSKSSLKKAKCLNCVLSEILAEHPTDGNWNCANNGPDVVCDLDCSETEHSPEQSSQILCTRKKGIMNQTGPERCDAPPVVEPVCDVASLIKYFADKHPEYGFDEDDWNFSKLSSSGKLGHNCEKNKGKCKIKNGKLSWKVKIKGNLSCPNE</sequence>
<keyword evidence="1" id="KW-1015">Disulfide bond</keyword>
<dbReference type="InterPro" id="IPR051487">
    <property type="entry name" value="Ser/Thr_Proteases_Immune/Dev"/>
</dbReference>
<dbReference type="InterPro" id="IPR001254">
    <property type="entry name" value="Trypsin_dom"/>
</dbReference>
<evidence type="ECO:0000256" key="3">
    <source>
        <dbReference type="RuleBase" id="RU363034"/>
    </source>
</evidence>
<reference evidence="6" key="1">
    <citation type="journal article" date="2010" name="Science">
        <title>Plasticity of animal genome architecture unmasked by rapid evolution of a pelagic tunicate.</title>
        <authorList>
            <person name="Denoeud F."/>
            <person name="Henriet S."/>
            <person name="Mungpakdee S."/>
            <person name="Aury J.M."/>
            <person name="Da Silva C."/>
            <person name="Brinkmann H."/>
            <person name="Mikhaleva J."/>
            <person name="Olsen L.C."/>
            <person name="Jubin C."/>
            <person name="Canestro C."/>
            <person name="Bouquet J.M."/>
            <person name="Danks G."/>
            <person name="Poulain J."/>
            <person name="Campsteijn C."/>
            <person name="Adamski M."/>
            <person name="Cross I."/>
            <person name="Yadetie F."/>
            <person name="Muffato M."/>
            <person name="Louis A."/>
            <person name="Butcher S."/>
            <person name="Tsagkogeorga G."/>
            <person name="Konrad A."/>
            <person name="Singh S."/>
            <person name="Jensen M.F."/>
            <person name="Cong E.H."/>
            <person name="Eikeseth-Otteraa H."/>
            <person name="Noel B."/>
            <person name="Anthouard V."/>
            <person name="Porcel B.M."/>
            <person name="Kachouri-Lafond R."/>
            <person name="Nishino A."/>
            <person name="Ugolini M."/>
            <person name="Chourrout P."/>
            <person name="Nishida H."/>
            <person name="Aasland R."/>
            <person name="Huzurbazar S."/>
            <person name="Westhof E."/>
            <person name="Delsuc F."/>
            <person name="Lehrach H."/>
            <person name="Reinhardt R."/>
            <person name="Weissenbach J."/>
            <person name="Roy S.W."/>
            <person name="Artiguenave F."/>
            <person name="Postlethwait J.H."/>
            <person name="Manak J.R."/>
            <person name="Thompson E.M."/>
            <person name="Jaillon O."/>
            <person name="Du Pasquier L."/>
            <person name="Boudinot P."/>
            <person name="Liberles D.A."/>
            <person name="Volff J.N."/>
            <person name="Philippe H."/>
            <person name="Lenhard B."/>
            <person name="Roest Crollius H."/>
            <person name="Wincker P."/>
            <person name="Chourrout D."/>
        </authorList>
    </citation>
    <scope>NUCLEOTIDE SEQUENCE [LARGE SCALE GENOMIC DNA]</scope>
</reference>
<evidence type="ECO:0000256" key="4">
    <source>
        <dbReference type="SAM" id="MobiDB-lite"/>
    </source>
</evidence>
<dbReference type="PROSITE" id="PS50240">
    <property type="entry name" value="TRYPSIN_DOM"/>
    <property type="match status" value="1"/>
</dbReference>
<dbReference type="GO" id="GO:0006508">
    <property type="term" value="P:proteolysis"/>
    <property type="evidence" value="ECO:0007669"/>
    <property type="project" value="UniProtKB-KW"/>
</dbReference>
<dbReference type="EMBL" id="FN653016">
    <property type="protein sequence ID" value="CBY06966.1"/>
    <property type="molecule type" value="Genomic_DNA"/>
</dbReference>
<dbReference type="PROSITE" id="PS00135">
    <property type="entry name" value="TRYPSIN_SER"/>
    <property type="match status" value="1"/>
</dbReference>
<dbReference type="SUPFAM" id="SSF50494">
    <property type="entry name" value="Trypsin-like serine proteases"/>
    <property type="match status" value="1"/>
</dbReference>
<dbReference type="PRINTS" id="PR00722">
    <property type="entry name" value="CHYMOTRYPSIN"/>
</dbReference>
<dbReference type="Proteomes" id="UP000001307">
    <property type="component" value="Unassembled WGS sequence"/>
</dbReference>
<evidence type="ECO:0000313" key="6">
    <source>
        <dbReference type="EMBL" id="CBY06966.1"/>
    </source>
</evidence>
<keyword evidence="3" id="KW-0645">Protease</keyword>